<protein>
    <submittedName>
        <fullName evidence="2">Uncharacterized protein</fullName>
    </submittedName>
</protein>
<evidence type="ECO:0000313" key="2">
    <source>
        <dbReference type="EMBL" id="CAF2154253.1"/>
    </source>
</evidence>
<evidence type="ECO:0000313" key="3">
    <source>
        <dbReference type="Proteomes" id="UP000663887"/>
    </source>
</evidence>
<feature type="compositionally biased region" description="Low complexity" evidence="1">
    <location>
        <begin position="46"/>
        <end position="76"/>
    </location>
</feature>
<evidence type="ECO:0000256" key="1">
    <source>
        <dbReference type="SAM" id="MobiDB-lite"/>
    </source>
</evidence>
<comment type="caution">
    <text evidence="2">The sequence shown here is derived from an EMBL/GenBank/DDBJ whole genome shotgun (WGS) entry which is preliminary data.</text>
</comment>
<reference evidence="2" key="1">
    <citation type="submission" date="2021-02" db="EMBL/GenBank/DDBJ databases">
        <authorList>
            <person name="Nowell W R."/>
        </authorList>
    </citation>
    <scope>NUCLEOTIDE SEQUENCE</scope>
</reference>
<dbReference type="Proteomes" id="UP000663887">
    <property type="component" value="Unassembled WGS sequence"/>
</dbReference>
<proteinExistence type="predicted"/>
<feature type="region of interest" description="Disordered" evidence="1">
    <location>
        <begin position="46"/>
        <end position="78"/>
    </location>
</feature>
<dbReference type="AlphaFoldDB" id="A0A816Y3S1"/>
<gene>
    <name evidence="2" type="ORF">XDN619_LOCUS29180</name>
</gene>
<dbReference type="EMBL" id="CAJNRG010014264">
    <property type="protein sequence ID" value="CAF2154253.1"/>
    <property type="molecule type" value="Genomic_DNA"/>
</dbReference>
<sequence length="92" mass="9671">MFFLLENTITISKLVNAGQHFMKMQFYNLFNNTFSIVGSNITTTTSTTTTATTSTTSSTSTTSTTSTTTSTTSTTTTPPPAVAVSSLAVYCG</sequence>
<name>A0A816Y3S1_9BILA</name>
<accession>A0A816Y3S1</accession>
<organism evidence="2 3">
    <name type="scientific">Rotaria magnacalcarata</name>
    <dbReference type="NCBI Taxonomy" id="392030"/>
    <lineage>
        <taxon>Eukaryota</taxon>
        <taxon>Metazoa</taxon>
        <taxon>Spiralia</taxon>
        <taxon>Gnathifera</taxon>
        <taxon>Rotifera</taxon>
        <taxon>Eurotatoria</taxon>
        <taxon>Bdelloidea</taxon>
        <taxon>Philodinida</taxon>
        <taxon>Philodinidae</taxon>
        <taxon>Rotaria</taxon>
    </lineage>
</organism>